<dbReference type="SUPFAM" id="SSF51126">
    <property type="entry name" value="Pectin lyase-like"/>
    <property type="match status" value="1"/>
</dbReference>
<proteinExistence type="predicted"/>
<dbReference type="InterPro" id="IPR006626">
    <property type="entry name" value="PbH1"/>
</dbReference>
<name>A0A1H8SS57_9ACTN</name>
<dbReference type="SMART" id="SM00710">
    <property type="entry name" value="PbH1"/>
    <property type="match status" value="8"/>
</dbReference>
<evidence type="ECO:0000313" key="2">
    <source>
        <dbReference type="EMBL" id="SEO81600.1"/>
    </source>
</evidence>
<feature type="domain" description="Right handed beta helix" evidence="1">
    <location>
        <begin position="257"/>
        <end position="402"/>
    </location>
</feature>
<dbReference type="RefSeq" id="WP_079138464.1">
    <property type="nucleotide sequence ID" value="NZ_FODD01000045.1"/>
</dbReference>
<dbReference type="Proteomes" id="UP000181951">
    <property type="component" value="Unassembled WGS sequence"/>
</dbReference>
<dbReference type="Gene3D" id="2.160.20.10">
    <property type="entry name" value="Single-stranded right-handed beta-helix, Pectin lyase-like"/>
    <property type="match status" value="1"/>
</dbReference>
<reference evidence="2 3" key="1">
    <citation type="submission" date="2016-10" db="EMBL/GenBank/DDBJ databases">
        <authorList>
            <person name="de Groot N.N."/>
        </authorList>
    </citation>
    <scope>NUCLEOTIDE SEQUENCE [LARGE SCALE GENOMIC DNA]</scope>
    <source>
        <strain evidence="2 3">CGMCC 4.2026</strain>
    </source>
</reference>
<dbReference type="EMBL" id="FODD01000045">
    <property type="protein sequence ID" value="SEO81600.1"/>
    <property type="molecule type" value="Genomic_DNA"/>
</dbReference>
<sequence>MVGPGPGGPGAAARPGRRRVRAGRPAVALGALTALALAAAGGCSSLPHYRPGHTYYVSASGDDGNDGRSADHAWRTLSRADRQQLVAGDRLLLQGGSRFPGSLTVGRNDAGQPKQPVVIGSYGSGRATIAPANGPGVTVVDTGGVEVRDLVVTGNDRTLKGPSGILLFSDRQGTQRLDHVVVSGVDVSRFAIGLAVGCADHAVGFHDVRVASSVVHDNTDDGLLTYGPRLDTKNPVYSHQDVVISGVQAYRNLGDPTSTHHNTGSGIVMGGVQGGRIEQSEAHDNGSNSAAKALEGPVGIWAYDSTGLTIEHNRSYHNHTPAIVDGSGFGLDQNVSSTTVQYNLAYGNDGPGYHAFTNFTNGAFRDDTIRFNISSNDGRKLAQNGGIDVHGADVRNLRIFNNTVVMTGTGAKQGPAVRLRKNPVGVSLRNNILITDGSPVVSAATAYTPQQVVLQGNDYFAASGSWQVRWGQSTYRSLGQWRDAQHQELVGGKPTGLTADPCLAGGRAPSISSAAQAPRIVPTCDAVAGKGVDLRKDFGIDPGPTDWFGTALSAPTLIGAADLHTR</sequence>
<organism evidence="2 3">
    <name type="scientific">Actinacidiphila rubida</name>
    <dbReference type="NCBI Taxonomy" id="310780"/>
    <lineage>
        <taxon>Bacteria</taxon>
        <taxon>Bacillati</taxon>
        <taxon>Actinomycetota</taxon>
        <taxon>Actinomycetes</taxon>
        <taxon>Kitasatosporales</taxon>
        <taxon>Streptomycetaceae</taxon>
        <taxon>Actinacidiphila</taxon>
    </lineage>
</organism>
<dbReference type="AlphaFoldDB" id="A0A1H8SS57"/>
<evidence type="ECO:0000313" key="3">
    <source>
        <dbReference type="Proteomes" id="UP000181951"/>
    </source>
</evidence>
<dbReference type="InterPro" id="IPR011050">
    <property type="entry name" value="Pectin_lyase_fold/virulence"/>
</dbReference>
<gene>
    <name evidence="2" type="ORF">SAMN05216267_104531</name>
</gene>
<dbReference type="InterPro" id="IPR012334">
    <property type="entry name" value="Pectin_lyas_fold"/>
</dbReference>
<dbReference type="STRING" id="310780.SAMN05216267_104531"/>
<keyword evidence="3" id="KW-1185">Reference proteome</keyword>
<dbReference type="OrthoDB" id="3333873at2"/>
<dbReference type="Pfam" id="PF13229">
    <property type="entry name" value="Beta_helix"/>
    <property type="match status" value="1"/>
</dbReference>
<evidence type="ECO:0000259" key="1">
    <source>
        <dbReference type="Pfam" id="PF13229"/>
    </source>
</evidence>
<protein>
    <submittedName>
        <fullName evidence="2">Right handed beta helix region</fullName>
    </submittedName>
</protein>
<accession>A0A1H8SS57</accession>
<dbReference type="InterPro" id="IPR039448">
    <property type="entry name" value="Beta_helix"/>
</dbReference>